<name>A0A927CS12_9BACI</name>
<accession>A0A927CS12</accession>
<evidence type="ECO:0000256" key="1">
    <source>
        <dbReference type="ARBA" id="ARBA00022598"/>
    </source>
</evidence>
<dbReference type="EC" id="6.-.-.-" evidence="2"/>
<keyword evidence="1 2" id="KW-0436">Ligase</keyword>
<dbReference type="AlphaFoldDB" id="A0A927CS12"/>
<sequence>MEIKEIVLPSINKFASDYVKGLPQVNDFFHYDVKEVKVYEKRYHDLMERYFNRNELKQTIEAYMNKFGIREEVRNNLDLLAQDDSVVVIGGQQAGLLTGPLYTIHKVISIIKLAEEQSRLLNKPVIPVFWIAGEDHDIDEVNHVYVEQDNSFKKKSFYADHPTKLMISDIAYDHELMEKWLKEVFVSFEETEYTKELFGQVLQFSKQSANYTEFFAFIINELYGRYGLLLIDSADAGFRSMQSSFFEQLILQNREVNAAVSQQQSRIRECGYKNAIAMDENNANLFYYDKKDRVLLEYNSDSNMFNGKNSDIELTAEELLAVAKHSPEKLSNNVVTRPLMQEKMFPVLAFISGPGEIAYWAELQKAFELFEMKMPLIVPRMNLTILEQKIKKDLWDTDMDLYEALVHGAGKAKERYLDSVEDDTLRMLHQRLKSQFERNHELLSQAALMSDKGLSPILKKNAEVISTQIDFIANKIKQSTESRNQLVLNKYTRIDHALRPNGGPQERTTNVYYFLNQYGAGWIDDLMSLPLEANSFHKVIEM</sequence>
<dbReference type="RefSeq" id="WP_190996378.1">
    <property type="nucleotide sequence ID" value="NZ_JACXSI010000001.1"/>
</dbReference>
<evidence type="ECO:0000313" key="6">
    <source>
        <dbReference type="Proteomes" id="UP000602076"/>
    </source>
</evidence>
<dbReference type="HAMAP" id="MF_01867">
    <property type="entry name" value="BshC"/>
    <property type="match status" value="1"/>
</dbReference>
<evidence type="ECO:0000259" key="3">
    <source>
        <dbReference type="Pfam" id="PF10079"/>
    </source>
</evidence>
<dbReference type="Proteomes" id="UP000602076">
    <property type="component" value="Unassembled WGS sequence"/>
</dbReference>
<evidence type="ECO:0000313" key="5">
    <source>
        <dbReference type="EMBL" id="MBD3106832.1"/>
    </source>
</evidence>
<reference evidence="5" key="1">
    <citation type="submission" date="2020-09" db="EMBL/GenBank/DDBJ databases">
        <title>Bacillus faecalis sp. nov., a moderately halophilic bacterium isolated from cow faeces.</title>
        <authorList>
            <person name="Jiang L."/>
            <person name="Lee J."/>
        </authorList>
    </citation>
    <scope>NUCLEOTIDE SEQUENCE</scope>
    <source>
        <strain evidence="5">AGMB 02131</strain>
    </source>
</reference>
<dbReference type="InterPro" id="IPR055398">
    <property type="entry name" value="Rossmann-like_BshC"/>
</dbReference>
<proteinExistence type="inferred from homology"/>
<dbReference type="PIRSF" id="PIRSF012535">
    <property type="entry name" value="UCP012535"/>
    <property type="match status" value="1"/>
</dbReference>
<dbReference type="GO" id="GO:0016874">
    <property type="term" value="F:ligase activity"/>
    <property type="evidence" value="ECO:0007669"/>
    <property type="project" value="UniProtKB-UniRule"/>
</dbReference>
<evidence type="ECO:0000256" key="2">
    <source>
        <dbReference type="HAMAP-Rule" id="MF_01867"/>
    </source>
</evidence>
<gene>
    <name evidence="2 5" type="primary">bshC</name>
    <name evidence="5" type="ORF">IEO70_00380</name>
</gene>
<feature type="domain" description="Bacillithiol biosynthesis BshC C-terminal coiled-coil" evidence="4">
    <location>
        <begin position="384"/>
        <end position="542"/>
    </location>
</feature>
<dbReference type="Pfam" id="PF24850">
    <property type="entry name" value="CC_BshC"/>
    <property type="match status" value="1"/>
</dbReference>
<dbReference type="NCBIfam" id="TIGR03998">
    <property type="entry name" value="thiol_BshC"/>
    <property type="match status" value="1"/>
</dbReference>
<comment type="caution">
    <text evidence="5">The sequence shown here is derived from an EMBL/GenBank/DDBJ whole genome shotgun (WGS) entry which is preliminary data.</text>
</comment>
<dbReference type="InterPro" id="IPR055399">
    <property type="entry name" value="CC_BshC"/>
</dbReference>
<dbReference type="Pfam" id="PF10079">
    <property type="entry name" value="Rossmann-like_BshC"/>
    <property type="match status" value="1"/>
</dbReference>
<dbReference type="InterPro" id="IPR011199">
    <property type="entry name" value="Bacillithiol_biosynth_BshC"/>
</dbReference>
<evidence type="ECO:0000259" key="4">
    <source>
        <dbReference type="Pfam" id="PF24850"/>
    </source>
</evidence>
<comment type="function">
    <text evidence="2">Involved in bacillithiol (BSH) biosynthesis. May catalyze the last step of the pathway, the addition of cysteine to glucosamine malate (GlcN-Mal) to generate BSH.</text>
</comment>
<feature type="domain" description="Bacillithiol biosynthesis BshC N-terminal Rossmann-like" evidence="3">
    <location>
        <begin position="1"/>
        <end position="381"/>
    </location>
</feature>
<dbReference type="EMBL" id="JACXSI010000001">
    <property type="protein sequence ID" value="MBD3106832.1"/>
    <property type="molecule type" value="Genomic_DNA"/>
</dbReference>
<protein>
    <recommendedName>
        <fullName evidence="2">Putative cysteine ligase BshC</fullName>
        <ecNumber evidence="2">6.-.-.-</ecNumber>
    </recommendedName>
</protein>
<comment type="similarity">
    <text evidence="2">Belongs to the BshC family.</text>
</comment>
<keyword evidence="6" id="KW-1185">Reference proteome</keyword>
<organism evidence="5 6">
    <name type="scientific">Peribacillus faecalis</name>
    <dbReference type="NCBI Taxonomy" id="2772559"/>
    <lineage>
        <taxon>Bacteria</taxon>
        <taxon>Bacillati</taxon>
        <taxon>Bacillota</taxon>
        <taxon>Bacilli</taxon>
        <taxon>Bacillales</taxon>
        <taxon>Bacillaceae</taxon>
        <taxon>Peribacillus</taxon>
    </lineage>
</organism>